<feature type="non-terminal residue" evidence="3">
    <location>
        <position position="1"/>
    </location>
</feature>
<evidence type="ECO:0000259" key="2">
    <source>
        <dbReference type="PROSITE" id="PS50020"/>
    </source>
</evidence>
<dbReference type="InterPro" id="IPR001202">
    <property type="entry name" value="WW_dom"/>
</dbReference>
<dbReference type="EMBL" id="CAJNNV010002368">
    <property type="protein sequence ID" value="CAE8587064.1"/>
    <property type="molecule type" value="Genomic_DNA"/>
</dbReference>
<gene>
    <name evidence="3" type="ORF">PGLA1383_LOCUS5906</name>
</gene>
<protein>
    <recommendedName>
        <fullName evidence="2">WW domain-containing protein</fullName>
    </recommendedName>
</protein>
<organism evidence="3 4">
    <name type="scientific">Polarella glacialis</name>
    <name type="common">Dinoflagellate</name>
    <dbReference type="NCBI Taxonomy" id="89957"/>
    <lineage>
        <taxon>Eukaryota</taxon>
        <taxon>Sar</taxon>
        <taxon>Alveolata</taxon>
        <taxon>Dinophyceae</taxon>
        <taxon>Suessiales</taxon>
        <taxon>Suessiaceae</taxon>
        <taxon>Polarella</taxon>
    </lineage>
</organism>
<sequence length="202" mass="22040">ARSQKPALSEPQRTDLVRDHLRRVHHLAKKELEGWSGPYPSEQGEYYYNETLKVSTWESPVTECETELATRHGVLSRYLLPEQAALGVSSPSGDCTGGHSSASGGLAASKSSMLQALRLQLGNLHREPTAGDVPEPSTCRSFYTARSGASSRSGRAKHGSSASKERRKEKKSRREADEEGGVRRQLQDVPEGGSPDKGQIQE</sequence>
<dbReference type="AlphaFoldDB" id="A0A813DE47"/>
<accession>A0A813DE47</accession>
<feature type="compositionally biased region" description="Low complexity" evidence="1">
    <location>
        <begin position="97"/>
        <end position="109"/>
    </location>
</feature>
<reference evidence="3" key="1">
    <citation type="submission" date="2021-02" db="EMBL/GenBank/DDBJ databases">
        <authorList>
            <person name="Dougan E. K."/>
            <person name="Rhodes N."/>
            <person name="Thang M."/>
            <person name="Chan C."/>
        </authorList>
    </citation>
    <scope>NUCLEOTIDE SEQUENCE</scope>
</reference>
<proteinExistence type="predicted"/>
<feature type="compositionally biased region" description="Basic and acidic residues" evidence="1">
    <location>
        <begin position="172"/>
        <end position="186"/>
    </location>
</feature>
<feature type="non-terminal residue" evidence="3">
    <location>
        <position position="202"/>
    </location>
</feature>
<comment type="caution">
    <text evidence="3">The sequence shown here is derived from an EMBL/GenBank/DDBJ whole genome shotgun (WGS) entry which is preliminary data.</text>
</comment>
<dbReference type="Proteomes" id="UP000654075">
    <property type="component" value="Unassembled WGS sequence"/>
</dbReference>
<keyword evidence="4" id="KW-1185">Reference proteome</keyword>
<dbReference type="PROSITE" id="PS50020">
    <property type="entry name" value="WW_DOMAIN_2"/>
    <property type="match status" value="1"/>
</dbReference>
<evidence type="ECO:0000256" key="1">
    <source>
        <dbReference type="SAM" id="MobiDB-lite"/>
    </source>
</evidence>
<evidence type="ECO:0000313" key="4">
    <source>
        <dbReference type="Proteomes" id="UP000654075"/>
    </source>
</evidence>
<feature type="domain" description="WW" evidence="2">
    <location>
        <begin position="34"/>
        <end position="62"/>
    </location>
</feature>
<feature type="region of interest" description="Disordered" evidence="1">
    <location>
        <begin position="90"/>
        <end position="109"/>
    </location>
</feature>
<feature type="region of interest" description="Disordered" evidence="1">
    <location>
        <begin position="126"/>
        <end position="202"/>
    </location>
</feature>
<name>A0A813DE47_POLGL</name>
<dbReference type="OrthoDB" id="6344460at2759"/>
<evidence type="ECO:0000313" key="3">
    <source>
        <dbReference type="EMBL" id="CAE8587064.1"/>
    </source>
</evidence>